<sequence length="90" mass="9530">MNKPAIHHITTTLGTDAICSALGVTPHSVRHARTTGLFPASWYDALSSMCTETGIPCPRNAFNWKARAKKHGAATGGVQGQGRKKSEAAQ</sequence>
<reference evidence="2 3" key="1">
    <citation type="submission" date="2015-04" db="EMBL/GenBank/DDBJ databases">
        <title>Isolation and characterization of bacteriophages from East Africa Rift Valley soda lakes.</title>
        <authorList>
            <person name="van Zyl L.J."/>
            <person name="Nemavhulani S."/>
            <person name="Cowan D.A."/>
            <person name="Trindade M.I."/>
        </authorList>
    </citation>
    <scope>NUCLEOTIDE SEQUENCE [LARGE SCALE GENOMIC DNA]</scope>
</reference>
<gene>
    <name evidence="2" type="ORF">Shpa_41</name>
</gene>
<accession>A0A0U2BXL0</accession>
<evidence type="ECO:0000313" key="2">
    <source>
        <dbReference type="EMBL" id="AKG94552.1"/>
    </source>
</evidence>
<dbReference type="Proteomes" id="UP000223061">
    <property type="component" value="Segment"/>
</dbReference>
<name>A0A0U2BXL0_9CAUD</name>
<organism evidence="2 3">
    <name type="scientific">Paracoccus phage Shpa</name>
    <dbReference type="NCBI Taxonomy" id="1647282"/>
    <lineage>
        <taxon>Viruses</taxon>
        <taxon>Duplodnaviria</taxon>
        <taxon>Heunggongvirae</taxon>
        <taxon>Uroviricota</taxon>
        <taxon>Caudoviricetes</taxon>
        <taxon>Vhulanivirus</taxon>
        <taxon>Vhulanivirus Shpa</taxon>
    </lineage>
</organism>
<dbReference type="EMBL" id="KR072689">
    <property type="protein sequence ID" value="AKG94552.1"/>
    <property type="molecule type" value="Genomic_DNA"/>
</dbReference>
<evidence type="ECO:0000313" key="3">
    <source>
        <dbReference type="Proteomes" id="UP000223061"/>
    </source>
</evidence>
<evidence type="ECO:0000256" key="1">
    <source>
        <dbReference type="SAM" id="MobiDB-lite"/>
    </source>
</evidence>
<protein>
    <submittedName>
        <fullName evidence="2">Uncharacterized protein</fullName>
    </submittedName>
</protein>
<feature type="region of interest" description="Disordered" evidence="1">
    <location>
        <begin position="68"/>
        <end position="90"/>
    </location>
</feature>
<keyword evidence="3" id="KW-1185">Reference proteome</keyword>
<proteinExistence type="predicted"/>